<protein>
    <submittedName>
        <fullName evidence="2">Transferase family protein</fullName>
    </submittedName>
</protein>
<dbReference type="GeneID" id="81352035"/>
<comment type="caution">
    <text evidence="2">The sequence shown here is derived from an EMBL/GenBank/DDBJ whole genome shotgun (WGS) entry which is preliminary data.</text>
</comment>
<organism evidence="2 3">
    <name type="scientific">Penicillium argentinense</name>
    <dbReference type="NCBI Taxonomy" id="1131581"/>
    <lineage>
        <taxon>Eukaryota</taxon>
        <taxon>Fungi</taxon>
        <taxon>Dikarya</taxon>
        <taxon>Ascomycota</taxon>
        <taxon>Pezizomycotina</taxon>
        <taxon>Eurotiomycetes</taxon>
        <taxon>Eurotiomycetidae</taxon>
        <taxon>Eurotiales</taxon>
        <taxon>Aspergillaceae</taxon>
        <taxon>Penicillium</taxon>
    </lineage>
</organism>
<proteinExistence type="predicted"/>
<dbReference type="Gene3D" id="3.30.559.10">
    <property type="entry name" value="Chloramphenicol acetyltransferase-like domain"/>
    <property type="match status" value="2"/>
</dbReference>
<dbReference type="RefSeq" id="XP_056480280.1">
    <property type="nucleotide sequence ID" value="XM_056613056.1"/>
</dbReference>
<dbReference type="Pfam" id="PF02458">
    <property type="entry name" value="Transferase"/>
    <property type="match status" value="2"/>
</dbReference>
<evidence type="ECO:0000256" key="1">
    <source>
        <dbReference type="ARBA" id="ARBA00022679"/>
    </source>
</evidence>
<accession>A0A9W9G6Y0</accession>
<dbReference type="InterPro" id="IPR050317">
    <property type="entry name" value="Plant_Fungal_Acyltransferase"/>
</dbReference>
<dbReference type="AlphaFoldDB" id="A0A9W9G6Y0"/>
<evidence type="ECO:0000313" key="2">
    <source>
        <dbReference type="EMBL" id="KAJ5112507.1"/>
    </source>
</evidence>
<dbReference type="EMBL" id="JAPQKI010000001">
    <property type="protein sequence ID" value="KAJ5112507.1"/>
    <property type="molecule type" value="Genomic_DNA"/>
</dbReference>
<dbReference type="Proteomes" id="UP001149074">
    <property type="component" value="Unassembled WGS sequence"/>
</dbReference>
<dbReference type="OrthoDB" id="444127at2759"/>
<keyword evidence="3" id="KW-1185">Reference proteome</keyword>
<evidence type="ECO:0000313" key="3">
    <source>
        <dbReference type="Proteomes" id="UP001149074"/>
    </source>
</evidence>
<keyword evidence="1 2" id="KW-0808">Transferase</keyword>
<dbReference type="PANTHER" id="PTHR31642">
    <property type="entry name" value="TRICHOTHECENE 3-O-ACETYLTRANSFERASE"/>
    <property type="match status" value="1"/>
</dbReference>
<dbReference type="PANTHER" id="PTHR31642:SF310">
    <property type="entry name" value="FATTY ALCOHOL:CAFFEOYL-COA ACYLTRANSFERASE"/>
    <property type="match status" value="1"/>
</dbReference>
<reference evidence="2" key="2">
    <citation type="journal article" date="2023" name="IMA Fungus">
        <title>Comparative genomic study of the Penicillium genus elucidates a diverse pangenome and 15 lateral gene transfer events.</title>
        <authorList>
            <person name="Petersen C."/>
            <person name="Sorensen T."/>
            <person name="Nielsen M.R."/>
            <person name="Sondergaard T.E."/>
            <person name="Sorensen J.L."/>
            <person name="Fitzpatrick D.A."/>
            <person name="Frisvad J.C."/>
            <person name="Nielsen K.L."/>
        </authorList>
    </citation>
    <scope>NUCLEOTIDE SEQUENCE</scope>
    <source>
        <strain evidence="2">IBT 30761</strain>
    </source>
</reference>
<dbReference type="InterPro" id="IPR023213">
    <property type="entry name" value="CAT-like_dom_sf"/>
</dbReference>
<reference evidence="2" key="1">
    <citation type="submission" date="2022-11" db="EMBL/GenBank/DDBJ databases">
        <authorList>
            <person name="Petersen C."/>
        </authorList>
    </citation>
    <scope>NUCLEOTIDE SEQUENCE</scope>
    <source>
        <strain evidence="2">IBT 30761</strain>
    </source>
</reference>
<dbReference type="GO" id="GO:0044550">
    <property type="term" value="P:secondary metabolite biosynthetic process"/>
    <property type="evidence" value="ECO:0007669"/>
    <property type="project" value="TreeGrafter"/>
</dbReference>
<name>A0A9W9G6Y0_9EURO</name>
<dbReference type="GO" id="GO:0016747">
    <property type="term" value="F:acyltransferase activity, transferring groups other than amino-acyl groups"/>
    <property type="evidence" value="ECO:0007669"/>
    <property type="project" value="TreeGrafter"/>
</dbReference>
<gene>
    <name evidence="2" type="ORF">N7532_000552</name>
</gene>
<sequence length="604" mass="67904">MEAQRRSLRHPLDLRFLDYDIILTSLRLSIQVRRFELVQCRDAYRESRRLEGSIVAIETTVVQSERLFPNTKSAEKAVPLSLLDATTADFSSTTAIWLFDQPKAARTDIFDLFEHFRQSLRIVLDDYPQLAGLLKSIQALDSTKLEPETLQFPPHSRRFGRVYAHYGLAQDPGVEFITAISTATIESLCPASRTKEQPLLDRQKVPLDSLIHRGRLSSAIQTLKPDAAGLLPPSCVVQVTKLACGGFTLAAKIAHPLADIQSLVYFVKDWAKISRWVLSGAGIPKPSLAPVFEPERLDSMAAGDINREDADSQVLEQINALPLHRFDWWAAPAQCPWPQEVPEPFRDEDLTPVGKTMQWSEWDIASPVSHYTVHFTRDQVDWIWKNATNQTTEEASSDRISRHDAILAHVWSCIARARNQQRDRGLVHCNLTYGTRPALQLGDNFIGSPILMINVELTGAELALAQVPENEKARSAAQRIRQTIKRISRPEALAAHLHSVAYEKAPQRIWQAFMGSRHLIVTSWARIGIYDVDFGLDSRIRYAEGVIPDLDGDVLIKDAPPSDPSRPSSERLAWTEDGVDASIHIRAEDMDRLIGDPHLLPRCT</sequence>